<dbReference type="Pfam" id="PF19638">
    <property type="entry name" value="DUF6141"/>
    <property type="match status" value="1"/>
</dbReference>
<accession>A0ABY8L9V9</accession>
<dbReference type="EMBL" id="CP122539">
    <property type="protein sequence ID" value="WGH76805.1"/>
    <property type="molecule type" value="Genomic_DNA"/>
</dbReference>
<keyword evidence="1" id="KW-0472">Membrane</keyword>
<dbReference type="Proteomes" id="UP001232001">
    <property type="component" value="Chromosome"/>
</dbReference>
<keyword evidence="1" id="KW-0812">Transmembrane</keyword>
<evidence type="ECO:0000313" key="3">
    <source>
        <dbReference type="Proteomes" id="UP001232001"/>
    </source>
</evidence>
<keyword evidence="3" id="KW-1185">Reference proteome</keyword>
<evidence type="ECO:0000256" key="1">
    <source>
        <dbReference type="SAM" id="Phobius"/>
    </source>
</evidence>
<feature type="transmembrane region" description="Helical" evidence="1">
    <location>
        <begin position="12"/>
        <end position="29"/>
    </location>
</feature>
<proteinExistence type="predicted"/>
<evidence type="ECO:0000313" key="2">
    <source>
        <dbReference type="EMBL" id="WGH76805.1"/>
    </source>
</evidence>
<dbReference type="InterPro" id="IPR046139">
    <property type="entry name" value="DUF6141"/>
</dbReference>
<gene>
    <name evidence="2" type="ORF">P8625_06570</name>
</gene>
<organism evidence="2 3">
    <name type="scientific">Tenacibaculum tangerinum</name>
    <dbReference type="NCBI Taxonomy" id="3038772"/>
    <lineage>
        <taxon>Bacteria</taxon>
        <taxon>Pseudomonadati</taxon>
        <taxon>Bacteroidota</taxon>
        <taxon>Flavobacteriia</taxon>
        <taxon>Flavobacteriales</taxon>
        <taxon>Flavobacteriaceae</taxon>
        <taxon>Tenacibaculum</taxon>
    </lineage>
</organism>
<keyword evidence="1" id="KW-1133">Transmembrane helix</keyword>
<dbReference type="RefSeq" id="WP_279652665.1">
    <property type="nucleotide sequence ID" value="NZ_CP122539.1"/>
</dbReference>
<protein>
    <submittedName>
        <fullName evidence="2">DUF6141 family protein</fullName>
    </submittedName>
</protein>
<sequence length="161" mass="19170">MKIFKEEQRFTQWWLWILLITINGLFLYGTYQQLFLKIPYGDNPMPNSMLIITTLVLLCFTSFFYFTKLETRIDEHGIHYRFYPINLNYKKIPWKDINEVNVIKYRPITDYGGWGIKGNAVNVKGNIGIKIYTKDNKNKLIGTQKENEARSVLETYKLKKQ</sequence>
<name>A0ABY8L9V9_9FLAO</name>
<reference evidence="2 3" key="1">
    <citation type="submission" date="2023-04" db="EMBL/GenBank/DDBJ databases">
        <title>Tenacibaculum tangerinum sp. nov., isolated from sea tidal flat of South Korea.</title>
        <authorList>
            <person name="Lee S.H."/>
            <person name="Kim J.-J."/>
        </authorList>
    </citation>
    <scope>NUCLEOTIDE SEQUENCE [LARGE SCALE GENOMIC DNA]</scope>
    <source>
        <strain evidence="2 3">GRR-S3-23</strain>
    </source>
</reference>
<feature type="transmembrane region" description="Helical" evidence="1">
    <location>
        <begin position="49"/>
        <end position="66"/>
    </location>
</feature>